<reference evidence="2" key="1">
    <citation type="submission" date="2022-11" db="UniProtKB">
        <authorList>
            <consortium name="WormBaseParasite"/>
        </authorList>
    </citation>
    <scope>IDENTIFICATION</scope>
</reference>
<dbReference type="Proteomes" id="UP000887565">
    <property type="component" value="Unplaced"/>
</dbReference>
<dbReference type="AlphaFoldDB" id="A0A915HYR7"/>
<evidence type="ECO:0000313" key="1">
    <source>
        <dbReference type="Proteomes" id="UP000887565"/>
    </source>
</evidence>
<proteinExistence type="predicted"/>
<keyword evidence="1" id="KW-1185">Reference proteome</keyword>
<accession>A0A915HYR7</accession>
<dbReference type="WBParaSite" id="nRc.2.0.1.t06981-RA">
    <property type="protein sequence ID" value="nRc.2.0.1.t06981-RA"/>
    <property type="gene ID" value="nRc.2.0.1.g06981"/>
</dbReference>
<name>A0A915HYR7_ROMCU</name>
<protein>
    <submittedName>
        <fullName evidence="2">Uncharacterized protein</fullName>
    </submittedName>
</protein>
<evidence type="ECO:0000313" key="2">
    <source>
        <dbReference type="WBParaSite" id="nRc.2.0.1.t06981-RA"/>
    </source>
</evidence>
<sequence length="60" mass="6762">MRTFGRNGHSGNGDTPVNYHGNFRMILSLTVLLKKVDVSTYGCVCQNSDYCIYHFEMNGV</sequence>
<organism evidence="1 2">
    <name type="scientific">Romanomermis culicivorax</name>
    <name type="common">Nematode worm</name>
    <dbReference type="NCBI Taxonomy" id="13658"/>
    <lineage>
        <taxon>Eukaryota</taxon>
        <taxon>Metazoa</taxon>
        <taxon>Ecdysozoa</taxon>
        <taxon>Nematoda</taxon>
        <taxon>Enoplea</taxon>
        <taxon>Dorylaimia</taxon>
        <taxon>Mermithida</taxon>
        <taxon>Mermithoidea</taxon>
        <taxon>Mermithidae</taxon>
        <taxon>Romanomermis</taxon>
    </lineage>
</organism>